<dbReference type="InterPro" id="IPR017853">
    <property type="entry name" value="GH"/>
</dbReference>
<dbReference type="AlphaFoldDB" id="A0A853C4F7"/>
<comment type="caution">
    <text evidence="4">The sequence shown here is derived from an EMBL/GenBank/DDBJ whole genome shotgun (WGS) entry which is preliminary data.</text>
</comment>
<evidence type="ECO:0000313" key="4">
    <source>
        <dbReference type="EMBL" id="NYJ01438.1"/>
    </source>
</evidence>
<dbReference type="Pfam" id="PF08924">
    <property type="entry name" value="Rv2525c_GlyHyd-like"/>
    <property type="match status" value="1"/>
</dbReference>
<reference evidence="4 5" key="1">
    <citation type="submission" date="2020-07" db="EMBL/GenBank/DDBJ databases">
        <title>Sequencing the genomes of 1000 actinobacteria strains.</title>
        <authorList>
            <person name="Klenk H.-P."/>
        </authorList>
    </citation>
    <scope>NUCLEOTIDE SEQUENCE [LARGE SCALE GENOMIC DNA]</scope>
    <source>
        <strain evidence="4 5">DSM 103833</strain>
    </source>
</reference>
<dbReference type="SUPFAM" id="SSF47090">
    <property type="entry name" value="PGBD-like"/>
    <property type="match status" value="2"/>
</dbReference>
<evidence type="ECO:0000259" key="2">
    <source>
        <dbReference type="Pfam" id="PF01471"/>
    </source>
</evidence>
<organism evidence="4 5">
    <name type="scientific">Nocardioides thalensis</name>
    <dbReference type="NCBI Taxonomy" id="1914755"/>
    <lineage>
        <taxon>Bacteria</taxon>
        <taxon>Bacillati</taxon>
        <taxon>Actinomycetota</taxon>
        <taxon>Actinomycetes</taxon>
        <taxon>Propionibacteriales</taxon>
        <taxon>Nocardioidaceae</taxon>
        <taxon>Nocardioides</taxon>
    </lineage>
</organism>
<evidence type="ECO:0000313" key="5">
    <source>
        <dbReference type="Proteomes" id="UP000530424"/>
    </source>
</evidence>
<proteinExistence type="predicted"/>
<feature type="domain" description="Rv2525c-like glycoside hydrolase-like" evidence="3">
    <location>
        <begin position="92"/>
        <end position="302"/>
    </location>
</feature>
<evidence type="ECO:0000259" key="3">
    <source>
        <dbReference type="Pfam" id="PF08924"/>
    </source>
</evidence>
<feature type="region of interest" description="Disordered" evidence="1">
    <location>
        <begin position="35"/>
        <end position="72"/>
    </location>
</feature>
<evidence type="ECO:0008006" key="6">
    <source>
        <dbReference type="Google" id="ProtNLM"/>
    </source>
</evidence>
<dbReference type="Gene3D" id="1.10.101.10">
    <property type="entry name" value="PGBD-like superfamily/PGBD"/>
    <property type="match status" value="2"/>
</dbReference>
<evidence type="ECO:0000256" key="1">
    <source>
        <dbReference type="SAM" id="MobiDB-lite"/>
    </source>
</evidence>
<feature type="compositionally biased region" description="Basic and acidic residues" evidence="1">
    <location>
        <begin position="50"/>
        <end position="62"/>
    </location>
</feature>
<feature type="domain" description="Peptidoglycan binding-like" evidence="2">
    <location>
        <begin position="350"/>
        <end position="388"/>
    </location>
</feature>
<gene>
    <name evidence="4" type="ORF">HNR19_002136</name>
</gene>
<keyword evidence="5" id="KW-1185">Reference proteome</keyword>
<feature type="domain" description="Peptidoglycan binding-like" evidence="2">
    <location>
        <begin position="402"/>
        <end position="459"/>
    </location>
</feature>
<dbReference type="EMBL" id="JACCFP010000001">
    <property type="protein sequence ID" value="NYJ01438.1"/>
    <property type="molecule type" value="Genomic_DNA"/>
</dbReference>
<dbReference type="Pfam" id="PF01471">
    <property type="entry name" value="PG_binding_1"/>
    <property type="match status" value="2"/>
</dbReference>
<dbReference type="Proteomes" id="UP000530424">
    <property type="component" value="Unassembled WGS sequence"/>
</dbReference>
<dbReference type="InterPro" id="IPR036366">
    <property type="entry name" value="PGBDSf"/>
</dbReference>
<dbReference type="RefSeq" id="WP_179667924.1">
    <property type="nucleotide sequence ID" value="NZ_JACCFP010000001.1"/>
</dbReference>
<protein>
    <recommendedName>
        <fullName evidence="6">DUF1906 domain-containing protein</fullName>
    </recommendedName>
</protein>
<dbReference type="SUPFAM" id="SSF51445">
    <property type="entry name" value="(Trans)glycosidases"/>
    <property type="match status" value="1"/>
</dbReference>
<dbReference type="Gene3D" id="3.20.20.80">
    <property type="entry name" value="Glycosidases"/>
    <property type="match status" value="1"/>
</dbReference>
<dbReference type="InterPro" id="IPR002477">
    <property type="entry name" value="Peptidoglycan-bd-like"/>
</dbReference>
<dbReference type="InterPro" id="IPR036365">
    <property type="entry name" value="PGBD-like_sf"/>
</dbReference>
<accession>A0A853C4F7</accession>
<sequence>MQLPGRLELPPAVASCALVLLLAVAALVGATVTTTSTAPENGDPATIARDAGERAQPRRWDRPPPPVPPARTKWSGFAFDACRAPDQATMDRWRTSSPFTGVGIYLGGSHRACEQRHLTPRWVDRQMRSGWQLLPIWVGPQASCTGYQHRIDDSPGRFDLYGKARAGGVAAARRAAATARSLGLPPAETIFYDIEGFDTGRPKCKWSALAFLEEWTQELHRRGYRSGVYSHVNAAISLLSRTSSRYVKPDAVWYAWIDRVGEVPPEYVSDAAFMSTSRVHQYLLDTRVEFGGIPMDIDWNYVSLGARKWRNPAGCDERAERVEPRDLKPGARGDLVRLAQCLVLPGDPHPLKTTGLLDQRTVRAVRAFQHRRGLPATGFVDRRTWTSLLARGHEPVLKKGARGDTVRRLQRSLRVAVGDPRISVDGEFGPATARAVRHYRKRLGLEPKDVVTPRVWQALARGKVTSVHRSGPKVKAWRDRRGG</sequence>
<name>A0A853C4F7_9ACTN</name>
<dbReference type="InterPro" id="IPR015020">
    <property type="entry name" value="Rv2525c-like_Glyco_Hydro-like"/>
</dbReference>